<dbReference type="Proteomes" id="UP000267585">
    <property type="component" value="Unassembled WGS sequence"/>
</dbReference>
<comment type="caution">
    <text evidence="1">The sequence shown here is derived from an EMBL/GenBank/DDBJ whole genome shotgun (WGS) entry which is preliminary data.</text>
</comment>
<dbReference type="EMBL" id="RQPJ01000001">
    <property type="protein sequence ID" value="RTE55239.1"/>
    <property type="molecule type" value="Genomic_DNA"/>
</dbReference>
<dbReference type="AlphaFoldDB" id="A0A3S0D890"/>
<dbReference type="InterPro" id="IPR025366">
    <property type="entry name" value="DUF4270"/>
</dbReference>
<evidence type="ECO:0000313" key="2">
    <source>
        <dbReference type="Proteomes" id="UP000267585"/>
    </source>
</evidence>
<gene>
    <name evidence="1" type="ORF">EHW67_01345</name>
</gene>
<protein>
    <submittedName>
        <fullName evidence="1">DUF4270 family protein</fullName>
    </submittedName>
</protein>
<dbReference type="Pfam" id="PF14092">
    <property type="entry name" value="DUF4270"/>
    <property type="match status" value="1"/>
</dbReference>
<accession>A0A3S0D890</accession>
<name>A0A3S0D890_9FLAO</name>
<sequence length="438" mass="49283">MKQFLGLLGLLALVVSCSTDEINTSDFVAGETFTNSNIRAVMIDTMAVETYTMKFDSLVTSQATRLLIGKYSDPVFGTVESSSYFELSPSSYFIDSEAEYDSIGFILKYDNYYYNDTLQGNTIHIKQLSEILEPEDGSNFYNTSKSGYYEEDLGSLTFTPRPVGTDSIYVKLSDSLGMDLFDQFQQKQITFQEEFKTYFPGLSIQPDVDDNGAIIGFSYTSSVMRMYYSISEQNERVQYTTDFTVNTISSPVPFFNKMSVVETNEYLQTLTDKKTTVNSSISDNQSYIQSGIGYATKINFPNLKTLFDIPGQGTLLNASLKIRPVERSYTDELALRDTLSLFIVDGNNDLTQQLLATDATGVQAILNRDNEEFNDIYYEVPLSTYIEGILTTDRESDEAIILLPANYNSTVDRFVLYGNSGNKGTKLELTYAIYDEDE</sequence>
<organism evidence="1 2">
    <name type="scientific">Arenibacter aquaticus</name>
    <dbReference type="NCBI Taxonomy" id="2489054"/>
    <lineage>
        <taxon>Bacteria</taxon>
        <taxon>Pseudomonadati</taxon>
        <taxon>Bacteroidota</taxon>
        <taxon>Flavobacteriia</taxon>
        <taxon>Flavobacteriales</taxon>
        <taxon>Flavobacteriaceae</taxon>
        <taxon>Arenibacter</taxon>
    </lineage>
</organism>
<evidence type="ECO:0000313" key="1">
    <source>
        <dbReference type="EMBL" id="RTE55239.1"/>
    </source>
</evidence>
<dbReference type="PROSITE" id="PS51257">
    <property type="entry name" value="PROKAR_LIPOPROTEIN"/>
    <property type="match status" value="1"/>
</dbReference>
<proteinExistence type="predicted"/>
<dbReference type="RefSeq" id="WP_126160542.1">
    <property type="nucleotide sequence ID" value="NZ_RQPJ01000001.1"/>
</dbReference>
<dbReference type="OrthoDB" id="1092930at2"/>
<reference evidence="1 2" key="1">
    <citation type="submission" date="2018-11" db="EMBL/GenBank/DDBJ databases">
        <title>Arenibacter aquaticus sp.nov., a marine bacterium isolated from surface seawater in the South China Sea.</title>
        <authorList>
            <person name="Guo J."/>
            <person name="Sun J."/>
        </authorList>
    </citation>
    <scope>NUCLEOTIDE SEQUENCE [LARGE SCALE GENOMIC DNA]</scope>
    <source>
        <strain evidence="1 2">GUO666</strain>
    </source>
</reference>
<keyword evidence="2" id="KW-1185">Reference proteome</keyword>